<feature type="transmembrane region" description="Helical" evidence="2">
    <location>
        <begin position="95"/>
        <end position="118"/>
    </location>
</feature>
<reference evidence="4 5" key="1">
    <citation type="journal article" date="2022" name="Syst. Appl. Microbiol.">
        <title>Rhodopirellula aestuarii sp. nov., a novel member of the genus Rhodopirellula isolated from brackish sediments collected in the Tagus River estuary, Portugal.</title>
        <authorList>
            <person name="Vitorino I.R."/>
            <person name="Klimek D."/>
            <person name="Calusinska M."/>
            <person name="Lobo-da-Cunha A."/>
            <person name="Vasconcelos V."/>
            <person name="Lage O.M."/>
        </authorList>
    </citation>
    <scope>NUCLEOTIDE SEQUENCE [LARGE SCALE GENOMIC DNA]</scope>
    <source>
        <strain evidence="4 5">ICT_H3.1</strain>
    </source>
</reference>
<dbReference type="InterPro" id="IPR006860">
    <property type="entry name" value="FecR"/>
</dbReference>
<sequence length="554" mass="61446">MKPSAQHQRVEELLQLSQGGDATDEQLDELNDLLRNDEDLRFLAIRSMQLDSMLQEEFQLRETALRFDHSSQHKPHPSNNDPQPRASISKSTSFFGPWMLMFAASLVGIAIVYSTLLYNNNQASVQLANNSTKPVLRLSSADSFRTFENVMTVTYEDDTVWDDPINIGDQIDVGQLCLRKGVARLNTVYGAVLILDAREHPVCVEIEPDRSLTVHQGTVFAKAYDQALGFALRTPTTNVVDIGTEFAVSVDTDGQSEVSVLDGAVTWLPIERAANHGRSMLAAGKSVRFRSSADNVGVPLVGQDNHLKKLREFAARINSRENEEQPLMHESFEYPIGVMRKDEGGKGWKAPWFKHSGPELPPSGVIREGGYLIDPAWLIPSSPKYTVVSLASVSARTFAEPIDLSVDQDIFISLLMRKRVITSPRDERCGAGIALQSGFDAKRFGVSIDMREHLTVFTGTEHVGGTTLDTDTTYFLVVKLELRSEEPDRLSVVAYPTSAPPAACEPEVWEVVGKPFHQDGQLDQIRLWSDATAIAAFDEIRIGTSWNSVVPIRH</sequence>
<dbReference type="InterPro" id="IPR012373">
    <property type="entry name" value="Ferrdict_sens_TM"/>
</dbReference>
<dbReference type="PANTHER" id="PTHR30273">
    <property type="entry name" value="PERIPLASMIC SIGNAL SENSOR AND SIGMA FACTOR ACTIVATOR FECR-RELATED"/>
    <property type="match status" value="1"/>
</dbReference>
<gene>
    <name evidence="4" type="ORF">NB063_06945</name>
</gene>
<dbReference type="EMBL" id="JAMQBK010000021">
    <property type="protein sequence ID" value="MCM2370360.1"/>
    <property type="molecule type" value="Genomic_DNA"/>
</dbReference>
<dbReference type="RefSeq" id="WP_250928029.1">
    <property type="nucleotide sequence ID" value="NZ_JAMQBK010000021.1"/>
</dbReference>
<organism evidence="4 5">
    <name type="scientific">Aporhodopirellula aestuarii</name>
    <dbReference type="NCBI Taxonomy" id="2950107"/>
    <lineage>
        <taxon>Bacteria</taxon>
        <taxon>Pseudomonadati</taxon>
        <taxon>Planctomycetota</taxon>
        <taxon>Planctomycetia</taxon>
        <taxon>Pirellulales</taxon>
        <taxon>Pirellulaceae</taxon>
        <taxon>Aporhodopirellula</taxon>
    </lineage>
</organism>
<accession>A0ABT0U1D1</accession>
<evidence type="ECO:0000313" key="5">
    <source>
        <dbReference type="Proteomes" id="UP001202961"/>
    </source>
</evidence>
<name>A0ABT0U1D1_9BACT</name>
<keyword evidence="2" id="KW-1133">Transmembrane helix</keyword>
<keyword evidence="2" id="KW-0812">Transmembrane</keyword>
<dbReference type="Gene3D" id="2.60.120.1440">
    <property type="match status" value="1"/>
</dbReference>
<dbReference type="Proteomes" id="UP001202961">
    <property type="component" value="Unassembled WGS sequence"/>
</dbReference>
<evidence type="ECO:0000313" key="4">
    <source>
        <dbReference type="EMBL" id="MCM2370360.1"/>
    </source>
</evidence>
<evidence type="ECO:0000259" key="3">
    <source>
        <dbReference type="Pfam" id="PF04773"/>
    </source>
</evidence>
<feature type="domain" description="FecR protein" evidence="3">
    <location>
        <begin position="211"/>
        <end position="265"/>
    </location>
</feature>
<proteinExistence type="predicted"/>
<comment type="caution">
    <text evidence="4">The sequence shown here is derived from an EMBL/GenBank/DDBJ whole genome shotgun (WGS) entry which is preliminary data.</text>
</comment>
<feature type="region of interest" description="Disordered" evidence="1">
    <location>
        <begin position="1"/>
        <end position="22"/>
    </location>
</feature>
<feature type="region of interest" description="Disordered" evidence="1">
    <location>
        <begin position="67"/>
        <end position="87"/>
    </location>
</feature>
<dbReference type="Pfam" id="PF04773">
    <property type="entry name" value="FecR"/>
    <property type="match status" value="1"/>
</dbReference>
<protein>
    <submittedName>
        <fullName evidence="4">FecR family protein</fullName>
    </submittedName>
</protein>
<keyword evidence="5" id="KW-1185">Reference proteome</keyword>
<feature type="compositionally biased region" description="Polar residues" evidence="1">
    <location>
        <begin position="77"/>
        <end position="87"/>
    </location>
</feature>
<evidence type="ECO:0000256" key="1">
    <source>
        <dbReference type="SAM" id="MobiDB-lite"/>
    </source>
</evidence>
<evidence type="ECO:0000256" key="2">
    <source>
        <dbReference type="SAM" id="Phobius"/>
    </source>
</evidence>
<dbReference type="PANTHER" id="PTHR30273:SF2">
    <property type="entry name" value="PROTEIN FECR"/>
    <property type="match status" value="1"/>
</dbReference>
<keyword evidence="2" id="KW-0472">Membrane</keyword>